<dbReference type="PRINTS" id="PR00480">
    <property type="entry name" value="ASTACIN"/>
</dbReference>
<dbReference type="Pfam" id="PF01400">
    <property type="entry name" value="Astacin"/>
    <property type="match status" value="1"/>
</dbReference>
<dbReference type="AlphaFoldDB" id="A0A6P8ILF7"/>
<keyword evidence="7" id="KW-0732">Signal</keyword>
<reference evidence="10" key="1">
    <citation type="submission" date="2025-08" db="UniProtKB">
        <authorList>
            <consortium name="RefSeq"/>
        </authorList>
    </citation>
    <scope>IDENTIFICATION</scope>
</reference>
<organism evidence="9 10">
    <name type="scientific">Actinia tenebrosa</name>
    <name type="common">Australian red waratah sea anemone</name>
    <dbReference type="NCBI Taxonomy" id="6105"/>
    <lineage>
        <taxon>Eukaryota</taxon>
        <taxon>Metazoa</taxon>
        <taxon>Cnidaria</taxon>
        <taxon>Anthozoa</taxon>
        <taxon>Hexacorallia</taxon>
        <taxon>Actiniaria</taxon>
        <taxon>Actiniidae</taxon>
        <taxon>Actinia</taxon>
    </lineage>
</organism>
<dbReference type="InterPro" id="IPR024079">
    <property type="entry name" value="MetalloPept_cat_dom_sf"/>
</dbReference>
<evidence type="ECO:0000313" key="10">
    <source>
        <dbReference type="RefSeq" id="XP_031567495.1"/>
    </source>
</evidence>
<sequence>MLGVAVFALSLCSVWCEYVQDEGDSMVGDMRLTPQQRMFIETGIASRGTVTKPWPNNEVPYVIDGSVAGARGVIMSAMEEWSRKTCIRFKPRTNERGFIRFFAEKGCWSNVGHQGYEQRISLQARGCWHHGIVVHEIGHALGFWHEQNRQDRDTYVTIHHQNIQPDARSNFFKLRSTSTSTPYDYGSIMHYGAKDFTINGKLTIEVKRKGVSIGQRNGLSEMDVMQAQILFQCPAVDYSFERLISENANHTLAETTC</sequence>
<keyword evidence="5 6" id="KW-0482">Metalloprotease</keyword>
<keyword evidence="4 6" id="KW-0862">Zinc</keyword>
<protein>
    <recommendedName>
        <fullName evidence="7">Metalloendopeptidase</fullName>
        <ecNumber evidence="7">3.4.24.-</ecNumber>
    </recommendedName>
</protein>
<evidence type="ECO:0000259" key="8">
    <source>
        <dbReference type="PROSITE" id="PS51864"/>
    </source>
</evidence>
<dbReference type="InterPro" id="IPR001506">
    <property type="entry name" value="Peptidase_M12A"/>
</dbReference>
<keyword evidence="3 6" id="KW-0378">Hydrolase</keyword>
<dbReference type="SUPFAM" id="SSF55486">
    <property type="entry name" value="Metalloproteases ('zincins'), catalytic domain"/>
    <property type="match status" value="1"/>
</dbReference>
<proteinExistence type="predicted"/>
<dbReference type="Proteomes" id="UP000515163">
    <property type="component" value="Unplaced"/>
</dbReference>
<feature type="binding site" evidence="6">
    <location>
        <position position="145"/>
    </location>
    <ligand>
        <name>Zn(2+)</name>
        <dbReference type="ChEBI" id="CHEBI:29105"/>
        <note>catalytic</note>
    </ligand>
</feature>
<dbReference type="KEGG" id="aten:116302356"/>
<comment type="caution">
    <text evidence="6">Lacks conserved residue(s) required for the propagation of feature annotation.</text>
</comment>
<keyword evidence="9" id="KW-1185">Reference proteome</keyword>
<feature type="domain" description="Peptidase M12A" evidence="8">
    <location>
        <begin position="42"/>
        <end position="234"/>
    </location>
</feature>
<comment type="cofactor">
    <cofactor evidence="6 7">
        <name>Zn(2+)</name>
        <dbReference type="ChEBI" id="CHEBI:29105"/>
    </cofactor>
    <text evidence="6 7">Binds 1 zinc ion per subunit.</text>
</comment>
<dbReference type="Gene3D" id="3.40.390.10">
    <property type="entry name" value="Collagenase (Catalytic Domain)"/>
    <property type="match status" value="1"/>
</dbReference>
<dbReference type="CDD" id="cd04280">
    <property type="entry name" value="ZnMc_astacin_like"/>
    <property type="match status" value="1"/>
</dbReference>
<name>A0A6P8ILF7_ACTTE</name>
<evidence type="ECO:0000256" key="7">
    <source>
        <dbReference type="RuleBase" id="RU361183"/>
    </source>
</evidence>
<dbReference type="PANTHER" id="PTHR10127">
    <property type="entry name" value="DISCOIDIN, CUB, EGF, LAMININ , AND ZINC METALLOPROTEASE DOMAIN CONTAINING"/>
    <property type="match status" value="1"/>
</dbReference>
<gene>
    <name evidence="10" type="primary">LOC116302356</name>
</gene>
<keyword evidence="1 6" id="KW-0645">Protease</keyword>
<evidence type="ECO:0000313" key="9">
    <source>
        <dbReference type="Proteomes" id="UP000515163"/>
    </source>
</evidence>
<dbReference type="InterPro" id="IPR034035">
    <property type="entry name" value="Astacin-like_dom"/>
</dbReference>
<evidence type="ECO:0000256" key="6">
    <source>
        <dbReference type="PROSITE-ProRule" id="PRU01211"/>
    </source>
</evidence>
<keyword evidence="2 6" id="KW-0479">Metal-binding</keyword>
<dbReference type="EC" id="3.4.24.-" evidence="7"/>
<evidence type="ECO:0000256" key="3">
    <source>
        <dbReference type="ARBA" id="ARBA00022801"/>
    </source>
</evidence>
<feature type="binding site" evidence="6">
    <location>
        <position position="135"/>
    </location>
    <ligand>
        <name>Zn(2+)</name>
        <dbReference type="ChEBI" id="CHEBI:29105"/>
        <note>catalytic</note>
    </ligand>
</feature>
<dbReference type="PROSITE" id="PS51864">
    <property type="entry name" value="ASTACIN"/>
    <property type="match status" value="1"/>
</dbReference>
<evidence type="ECO:0000256" key="5">
    <source>
        <dbReference type="ARBA" id="ARBA00023049"/>
    </source>
</evidence>
<dbReference type="RefSeq" id="XP_031567495.1">
    <property type="nucleotide sequence ID" value="XM_031711635.1"/>
</dbReference>
<dbReference type="InParanoid" id="A0A6P8ILF7"/>
<feature type="active site" evidence="6">
    <location>
        <position position="136"/>
    </location>
</feature>
<evidence type="ECO:0000256" key="1">
    <source>
        <dbReference type="ARBA" id="ARBA00022670"/>
    </source>
</evidence>
<feature type="signal peptide" evidence="7">
    <location>
        <begin position="1"/>
        <end position="16"/>
    </location>
</feature>
<dbReference type="GO" id="GO:0004222">
    <property type="term" value="F:metalloendopeptidase activity"/>
    <property type="evidence" value="ECO:0007669"/>
    <property type="project" value="UniProtKB-UniRule"/>
</dbReference>
<evidence type="ECO:0000256" key="4">
    <source>
        <dbReference type="ARBA" id="ARBA00022833"/>
    </source>
</evidence>
<dbReference type="GeneID" id="116302356"/>
<dbReference type="GO" id="GO:0008270">
    <property type="term" value="F:zinc ion binding"/>
    <property type="evidence" value="ECO:0007669"/>
    <property type="project" value="UniProtKB-UniRule"/>
</dbReference>
<feature type="chain" id="PRO_5028517514" description="Metalloendopeptidase" evidence="7">
    <location>
        <begin position="17"/>
        <end position="257"/>
    </location>
</feature>
<feature type="binding site" evidence="6">
    <location>
        <position position="139"/>
    </location>
    <ligand>
        <name>Zn(2+)</name>
        <dbReference type="ChEBI" id="CHEBI:29105"/>
        <note>catalytic</note>
    </ligand>
</feature>
<dbReference type="PANTHER" id="PTHR10127:SF780">
    <property type="entry name" value="METALLOENDOPEPTIDASE"/>
    <property type="match status" value="1"/>
</dbReference>
<evidence type="ECO:0000256" key="2">
    <source>
        <dbReference type="ARBA" id="ARBA00022723"/>
    </source>
</evidence>
<dbReference type="InterPro" id="IPR006026">
    <property type="entry name" value="Peptidase_Metallo"/>
</dbReference>
<dbReference type="SMART" id="SM00235">
    <property type="entry name" value="ZnMc"/>
    <property type="match status" value="1"/>
</dbReference>
<dbReference type="OrthoDB" id="5985215at2759"/>
<dbReference type="GO" id="GO:0006508">
    <property type="term" value="P:proteolysis"/>
    <property type="evidence" value="ECO:0007669"/>
    <property type="project" value="UniProtKB-KW"/>
</dbReference>
<accession>A0A6P8ILF7</accession>